<name>A0A5B7EII2_PORTR</name>
<accession>A0A5B7EII2</accession>
<gene>
    <name evidence="1" type="ORF">E2C01_027352</name>
</gene>
<proteinExistence type="predicted"/>
<reference evidence="1 2" key="1">
    <citation type="submission" date="2019-05" db="EMBL/GenBank/DDBJ databases">
        <title>Another draft genome of Portunus trituberculatus and its Hox gene families provides insights of decapod evolution.</title>
        <authorList>
            <person name="Jeong J.-H."/>
            <person name="Song I."/>
            <person name="Kim S."/>
            <person name="Choi T."/>
            <person name="Kim D."/>
            <person name="Ryu S."/>
            <person name="Kim W."/>
        </authorList>
    </citation>
    <scope>NUCLEOTIDE SEQUENCE [LARGE SCALE GENOMIC DNA]</scope>
    <source>
        <tissue evidence="1">Muscle</tissue>
    </source>
</reference>
<dbReference type="AlphaFoldDB" id="A0A5B7EII2"/>
<sequence>MLPLGKVVQPIREDDIAVTPRGETCQEWRVGGIKRKNVYELGRFSVSLCLEQHSFSNKTIQGSEERHHITHTTILAHKFDLKTRKPPATAVQESHPVPAK</sequence>
<dbReference type="EMBL" id="VSRR010002953">
    <property type="protein sequence ID" value="MPC33982.1"/>
    <property type="molecule type" value="Genomic_DNA"/>
</dbReference>
<dbReference type="Proteomes" id="UP000324222">
    <property type="component" value="Unassembled WGS sequence"/>
</dbReference>
<evidence type="ECO:0000313" key="1">
    <source>
        <dbReference type="EMBL" id="MPC33982.1"/>
    </source>
</evidence>
<organism evidence="1 2">
    <name type="scientific">Portunus trituberculatus</name>
    <name type="common">Swimming crab</name>
    <name type="synonym">Neptunus trituberculatus</name>
    <dbReference type="NCBI Taxonomy" id="210409"/>
    <lineage>
        <taxon>Eukaryota</taxon>
        <taxon>Metazoa</taxon>
        <taxon>Ecdysozoa</taxon>
        <taxon>Arthropoda</taxon>
        <taxon>Crustacea</taxon>
        <taxon>Multicrustacea</taxon>
        <taxon>Malacostraca</taxon>
        <taxon>Eumalacostraca</taxon>
        <taxon>Eucarida</taxon>
        <taxon>Decapoda</taxon>
        <taxon>Pleocyemata</taxon>
        <taxon>Brachyura</taxon>
        <taxon>Eubrachyura</taxon>
        <taxon>Portunoidea</taxon>
        <taxon>Portunidae</taxon>
        <taxon>Portuninae</taxon>
        <taxon>Portunus</taxon>
    </lineage>
</organism>
<protein>
    <submittedName>
        <fullName evidence="1">Uncharacterized protein</fullName>
    </submittedName>
</protein>
<evidence type="ECO:0000313" key="2">
    <source>
        <dbReference type="Proteomes" id="UP000324222"/>
    </source>
</evidence>
<keyword evidence="2" id="KW-1185">Reference proteome</keyword>
<comment type="caution">
    <text evidence="1">The sequence shown here is derived from an EMBL/GenBank/DDBJ whole genome shotgun (WGS) entry which is preliminary data.</text>
</comment>